<name>A0ACC2T4R2_9FUNG</name>
<dbReference type="EMBL" id="QTSX02003630">
    <property type="protein sequence ID" value="KAJ9069456.1"/>
    <property type="molecule type" value="Genomic_DNA"/>
</dbReference>
<organism evidence="1 2">
    <name type="scientific">Entomophthora muscae</name>
    <dbReference type="NCBI Taxonomy" id="34485"/>
    <lineage>
        <taxon>Eukaryota</taxon>
        <taxon>Fungi</taxon>
        <taxon>Fungi incertae sedis</taxon>
        <taxon>Zoopagomycota</taxon>
        <taxon>Entomophthoromycotina</taxon>
        <taxon>Entomophthoromycetes</taxon>
        <taxon>Entomophthorales</taxon>
        <taxon>Entomophthoraceae</taxon>
        <taxon>Entomophthora</taxon>
    </lineage>
</organism>
<gene>
    <name evidence="1" type="ORF">DSO57_1018375</name>
</gene>
<evidence type="ECO:0000313" key="2">
    <source>
        <dbReference type="Proteomes" id="UP001165960"/>
    </source>
</evidence>
<dbReference type="Proteomes" id="UP001165960">
    <property type="component" value="Unassembled WGS sequence"/>
</dbReference>
<comment type="caution">
    <text evidence="1">The sequence shown here is derived from an EMBL/GenBank/DDBJ whole genome shotgun (WGS) entry which is preliminary data.</text>
</comment>
<protein>
    <submittedName>
        <fullName evidence="1">Uncharacterized protein</fullName>
    </submittedName>
</protein>
<evidence type="ECO:0000313" key="1">
    <source>
        <dbReference type="EMBL" id="KAJ9069456.1"/>
    </source>
</evidence>
<sequence length="275" mass="30617">MASSEFSNLDEPITPDNTMEVDSANILINDCNLAGPITPNNAMEVDSPNVLINKCNLNEPIIPLNAMETDTPNMGQSDLAWLAQKLLILTKLVVLPQATQSDPAMPRKPMHPIYLTIIAILLGQSDLAQLTQIIFILTKKVALFQTSQSNPVIPRHPMYKRDPHWLDQFSSNSSEPMDTFHTPPEWFDPFWVAINQPRMDGKSQVTSDVKQTPPKSGKKHRGPNQSDGPKERPGLSAVKILCQLMMTISLKDLCTESPKFCQKMHQAISTLRPGK</sequence>
<accession>A0ACC2T4R2</accession>
<proteinExistence type="predicted"/>
<keyword evidence="2" id="KW-1185">Reference proteome</keyword>
<reference evidence="1" key="1">
    <citation type="submission" date="2022-04" db="EMBL/GenBank/DDBJ databases">
        <title>Genome of the entomopathogenic fungus Entomophthora muscae.</title>
        <authorList>
            <person name="Elya C."/>
            <person name="Lovett B.R."/>
            <person name="Lee E."/>
            <person name="Macias A.M."/>
            <person name="Hajek A.E."/>
            <person name="De Bivort B.L."/>
            <person name="Kasson M.T."/>
            <person name="De Fine Licht H.H."/>
            <person name="Stajich J.E."/>
        </authorList>
    </citation>
    <scope>NUCLEOTIDE SEQUENCE</scope>
    <source>
        <strain evidence="1">Berkeley</strain>
    </source>
</reference>